<feature type="transmembrane region" description="Helical" evidence="1">
    <location>
        <begin position="182"/>
        <end position="204"/>
    </location>
</feature>
<dbReference type="EMBL" id="KN831778">
    <property type="protein sequence ID" value="KIM42464.1"/>
    <property type="molecule type" value="Genomic_DNA"/>
</dbReference>
<feature type="transmembrane region" description="Helical" evidence="1">
    <location>
        <begin position="210"/>
        <end position="232"/>
    </location>
</feature>
<feature type="non-terminal residue" evidence="3">
    <location>
        <position position="1"/>
    </location>
</feature>
<keyword evidence="1" id="KW-1133">Transmembrane helix</keyword>
<name>A0A0C3CE18_HEBCY</name>
<gene>
    <name evidence="3" type="ORF">M413DRAFT_134529</name>
</gene>
<accession>A0A0C3CE18</accession>
<sequence length="240" mass="26881">MPNNQNDKIWECVSKYQHFPSKLAGDEDPWQALLESLIKEDKIRCNAWKDEVQNLLIFAGLFSAVVTGLLVESYKFLQEDQEEKLVVLLTKIALKFDAIPTDNMISSQASFSPSNSVVLVNTLWFLSLMLSLSTVLFGTTSLQWLREHQHYGEPLTPEEAVAIFHMRAEALEKWMVPEIFSALPLLLQAALILFLIGLIGFSLLVSQNMVIPITLAVSVGFTLVLGIATTVLPTIQAFWT</sequence>
<dbReference type="AlphaFoldDB" id="A0A0C3CE18"/>
<keyword evidence="4" id="KW-1185">Reference proteome</keyword>
<proteinExistence type="predicted"/>
<feature type="transmembrane region" description="Helical" evidence="1">
    <location>
        <begin position="52"/>
        <end position="71"/>
    </location>
</feature>
<keyword evidence="1" id="KW-0812">Transmembrane</keyword>
<evidence type="ECO:0000256" key="1">
    <source>
        <dbReference type="SAM" id="Phobius"/>
    </source>
</evidence>
<keyword evidence="1" id="KW-0472">Membrane</keyword>
<dbReference type="HOGENOM" id="CLU_018688_1_1_1"/>
<feature type="transmembrane region" description="Helical" evidence="1">
    <location>
        <begin position="123"/>
        <end position="145"/>
    </location>
</feature>
<dbReference type="OrthoDB" id="2756178at2759"/>
<evidence type="ECO:0000259" key="2">
    <source>
        <dbReference type="Pfam" id="PF20153"/>
    </source>
</evidence>
<evidence type="ECO:0000313" key="3">
    <source>
        <dbReference type="EMBL" id="KIM42464.1"/>
    </source>
</evidence>
<dbReference type="Proteomes" id="UP000053424">
    <property type="component" value="Unassembled WGS sequence"/>
</dbReference>
<dbReference type="Pfam" id="PF20153">
    <property type="entry name" value="DUF6535"/>
    <property type="match status" value="1"/>
</dbReference>
<reference evidence="3 4" key="1">
    <citation type="submission" date="2014-04" db="EMBL/GenBank/DDBJ databases">
        <authorList>
            <consortium name="DOE Joint Genome Institute"/>
            <person name="Kuo A."/>
            <person name="Gay G."/>
            <person name="Dore J."/>
            <person name="Kohler A."/>
            <person name="Nagy L.G."/>
            <person name="Floudas D."/>
            <person name="Copeland A."/>
            <person name="Barry K.W."/>
            <person name="Cichocki N."/>
            <person name="Veneault-Fourrey C."/>
            <person name="LaButti K."/>
            <person name="Lindquist E.A."/>
            <person name="Lipzen A."/>
            <person name="Lundell T."/>
            <person name="Morin E."/>
            <person name="Murat C."/>
            <person name="Sun H."/>
            <person name="Tunlid A."/>
            <person name="Henrissat B."/>
            <person name="Grigoriev I.V."/>
            <person name="Hibbett D.S."/>
            <person name="Martin F."/>
            <person name="Nordberg H.P."/>
            <person name="Cantor M.N."/>
            <person name="Hua S.X."/>
        </authorList>
    </citation>
    <scope>NUCLEOTIDE SEQUENCE [LARGE SCALE GENOMIC DNA]</scope>
    <source>
        <strain evidence="4">h7</strain>
    </source>
</reference>
<dbReference type="InterPro" id="IPR045338">
    <property type="entry name" value="DUF6535"/>
</dbReference>
<organism evidence="3 4">
    <name type="scientific">Hebeloma cylindrosporum</name>
    <dbReference type="NCBI Taxonomy" id="76867"/>
    <lineage>
        <taxon>Eukaryota</taxon>
        <taxon>Fungi</taxon>
        <taxon>Dikarya</taxon>
        <taxon>Basidiomycota</taxon>
        <taxon>Agaricomycotina</taxon>
        <taxon>Agaricomycetes</taxon>
        <taxon>Agaricomycetidae</taxon>
        <taxon>Agaricales</taxon>
        <taxon>Agaricineae</taxon>
        <taxon>Hymenogastraceae</taxon>
        <taxon>Hebeloma</taxon>
    </lineage>
</organism>
<protein>
    <recommendedName>
        <fullName evidence="2">DUF6535 domain-containing protein</fullName>
    </recommendedName>
</protein>
<feature type="domain" description="DUF6535" evidence="2">
    <location>
        <begin position="30"/>
        <end position="201"/>
    </location>
</feature>
<evidence type="ECO:0000313" key="4">
    <source>
        <dbReference type="Proteomes" id="UP000053424"/>
    </source>
</evidence>
<reference evidence="4" key="2">
    <citation type="submission" date="2015-01" db="EMBL/GenBank/DDBJ databases">
        <title>Evolutionary Origins and Diversification of the Mycorrhizal Mutualists.</title>
        <authorList>
            <consortium name="DOE Joint Genome Institute"/>
            <consortium name="Mycorrhizal Genomics Consortium"/>
            <person name="Kohler A."/>
            <person name="Kuo A."/>
            <person name="Nagy L.G."/>
            <person name="Floudas D."/>
            <person name="Copeland A."/>
            <person name="Barry K.W."/>
            <person name="Cichocki N."/>
            <person name="Veneault-Fourrey C."/>
            <person name="LaButti K."/>
            <person name="Lindquist E.A."/>
            <person name="Lipzen A."/>
            <person name="Lundell T."/>
            <person name="Morin E."/>
            <person name="Murat C."/>
            <person name="Riley R."/>
            <person name="Ohm R."/>
            <person name="Sun H."/>
            <person name="Tunlid A."/>
            <person name="Henrissat B."/>
            <person name="Grigoriev I.V."/>
            <person name="Hibbett D.S."/>
            <person name="Martin F."/>
        </authorList>
    </citation>
    <scope>NUCLEOTIDE SEQUENCE [LARGE SCALE GENOMIC DNA]</scope>
    <source>
        <strain evidence="4">h7</strain>
    </source>
</reference>